<dbReference type="InterPro" id="IPR009071">
    <property type="entry name" value="HMG_box_dom"/>
</dbReference>
<dbReference type="PANTHER" id="PTHR48112">
    <property type="entry name" value="HIGH MOBILITY GROUP PROTEIN DSP1"/>
    <property type="match status" value="1"/>
</dbReference>
<feature type="domain" description="HMG box" evidence="3">
    <location>
        <begin position="109"/>
        <end position="165"/>
    </location>
</feature>
<gene>
    <name evidence="4" type="ORF">GUITHDRAFT_154980</name>
</gene>
<dbReference type="PANTHER" id="PTHR48112:SF22">
    <property type="entry name" value="MITOCHONDRIAL TRANSCRIPTION FACTOR A, ISOFORM B"/>
    <property type="match status" value="1"/>
</dbReference>
<reference evidence="5" key="3">
    <citation type="submission" date="2016-03" db="UniProtKB">
        <authorList>
            <consortium name="EnsemblProtists"/>
        </authorList>
    </citation>
    <scope>IDENTIFICATION</scope>
</reference>
<sequence length="284" mass="32118">MDMSGDVPLGGDMVQLTCKIVDPEMNGGLRYKAWTHHRESVLQRLGAWQLVASGPDFATFNVPRAIVEAAATERQAKIPKEERRYWGDRSDFCRCLETVLNEQEPKPHSAPAPSSYLLFCQDKRQEHKETGNTAPLDVKELGAMWRALSDEERKPWVDKAEQLKASGATLGITGRKRSKAKGSGLGTTTPIQPLPPAVQACCSENGLDDVDVLIRLVESKQPMELMTYERRLRVIMNRLHELQFQIATSLPAKKRHKPSHQQMNQHMAHMNQQQMLHQMRTFGN</sequence>
<dbReference type="SUPFAM" id="SSF47095">
    <property type="entry name" value="HMG-box"/>
    <property type="match status" value="1"/>
</dbReference>
<evidence type="ECO:0000313" key="6">
    <source>
        <dbReference type="Proteomes" id="UP000011087"/>
    </source>
</evidence>
<dbReference type="OrthoDB" id="1919336at2759"/>
<evidence type="ECO:0000313" key="5">
    <source>
        <dbReference type="EnsemblProtists" id="EKX37346"/>
    </source>
</evidence>
<dbReference type="Pfam" id="PF00505">
    <property type="entry name" value="HMG_box"/>
    <property type="match status" value="1"/>
</dbReference>
<keyword evidence="6" id="KW-1185">Reference proteome</keyword>
<dbReference type="GO" id="GO:0003677">
    <property type="term" value="F:DNA binding"/>
    <property type="evidence" value="ECO:0007669"/>
    <property type="project" value="UniProtKB-UniRule"/>
</dbReference>
<dbReference type="EMBL" id="JH993060">
    <property type="protein sequence ID" value="EKX37346.1"/>
    <property type="molecule type" value="Genomic_DNA"/>
</dbReference>
<evidence type="ECO:0000256" key="2">
    <source>
        <dbReference type="PROSITE-ProRule" id="PRU00267"/>
    </source>
</evidence>
<dbReference type="PROSITE" id="PS50118">
    <property type="entry name" value="HMG_BOX_2"/>
    <property type="match status" value="1"/>
</dbReference>
<reference evidence="6" key="2">
    <citation type="submission" date="2012-11" db="EMBL/GenBank/DDBJ databases">
        <authorList>
            <person name="Kuo A."/>
            <person name="Curtis B.A."/>
            <person name="Tanifuji G."/>
            <person name="Burki F."/>
            <person name="Gruber A."/>
            <person name="Irimia M."/>
            <person name="Maruyama S."/>
            <person name="Arias M.C."/>
            <person name="Ball S.G."/>
            <person name="Gile G.H."/>
            <person name="Hirakawa Y."/>
            <person name="Hopkins J.F."/>
            <person name="Rensing S.A."/>
            <person name="Schmutz J."/>
            <person name="Symeonidi A."/>
            <person name="Elias M."/>
            <person name="Eveleigh R.J."/>
            <person name="Herman E.K."/>
            <person name="Klute M.J."/>
            <person name="Nakayama T."/>
            <person name="Obornik M."/>
            <person name="Reyes-Prieto A."/>
            <person name="Armbrust E.V."/>
            <person name="Aves S.J."/>
            <person name="Beiko R.G."/>
            <person name="Coutinho P."/>
            <person name="Dacks J.B."/>
            <person name="Durnford D.G."/>
            <person name="Fast N.M."/>
            <person name="Green B.R."/>
            <person name="Grisdale C."/>
            <person name="Hempe F."/>
            <person name="Henrissat B."/>
            <person name="Hoppner M.P."/>
            <person name="Ishida K.-I."/>
            <person name="Kim E."/>
            <person name="Koreny L."/>
            <person name="Kroth P.G."/>
            <person name="Liu Y."/>
            <person name="Malik S.-B."/>
            <person name="Maier U.G."/>
            <person name="McRose D."/>
            <person name="Mock T."/>
            <person name="Neilson J.A."/>
            <person name="Onodera N.T."/>
            <person name="Poole A.M."/>
            <person name="Pritham E.J."/>
            <person name="Richards T.A."/>
            <person name="Rocap G."/>
            <person name="Roy S.W."/>
            <person name="Sarai C."/>
            <person name="Schaack S."/>
            <person name="Shirato S."/>
            <person name="Slamovits C.H."/>
            <person name="Spencer D.F."/>
            <person name="Suzuki S."/>
            <person name="Worden A.Z."/>
            <person name="Zauner S."/>
            <person name="Barry K."/>
            <person name="Bell C."/>
            <person name="Bharti A.K."/>
            <person name="Crow J.A."/>
            <person name="Grimwood J."/>
            <person name="Kramer R."/>
            <person name="Lindquist E."/>
            <person name="Lucas S."/>
            <person name="Salamov A."/>
            <person name="McFadden G.I."/>
            <person name="Lane C.E."/>
            <person name="Keeling P.J."/>
            <person name="Gray M.W."/>
            <person name="Grigoriev I.V."/>
            <person name="Archibald J.M."/>
        </authorList>
    </citation>
    <scope>NUCLEOTIDE SEQUENCE</scope>
    <source>
        <strain evidence="6">CCMP2712</strain>
    </source>
</reference>
<dbReference type="HOGENOM" id="CLU_981602_0_0_1"/>
<dbReference type="Proteomes" id="UP000011087">
    <property type="component" value="Unassembled WGS sequence"/>
</dbReference>
<evidence type="ECO:0000256" key="1">
    <source>
        <dbReference type="ARBA" id="ARBA00023125"/>
    </source>
</evidence>
<keyword evidence="2" id="KW-0539">Nucleus</keyword>
<proteinExistence type="predicted"/>
<dbReference type="SMART" id="SM00398">
    <property type="entry name" value="HMG"/>
    <property type="match status" value="1"/>
</dbReference>
<dbReference type="GO" id="GO:0005634">
    <property type="term" value="C:nucleus"/>
    <property type="evidence" value="ECO:0007669"/>
    <property type="project" value="UniProtKB-UniRule"/>
</dbReference>
<organism evidence="4">
    <name type="scientific">Guillardia theta (strain CCMP2712)</name>
    <name type="common">Cryptophyte</name>
    <dbReference type="NCBI Taxonomy" id="905079"/>
    <lineage>
        <taxon>Eukaryota</taxon>
        <taxon>Cryptophyceae</taxon>
        <taxon>Pyrenomonadales</taxon>
        <taxon>Geminigeraceae</taxon>
        <taxon>Guillardia</taxon>
    </lineage>
</organism>
<dbReference type="InterPro" id="IPR036910">
    <property type="entry name" value="HMG_box_dom_sf"/>
</dbReference>
<dbReference type="GO" id="GO:0006357">
    <property type="term" value="P:regulation of transcription by RNA polymerase II"/>
    <property type="evidence" value="ECO:0007669"/>
    <property type="project" value="TreeGrafter"/>
</dbReference>
<name>L1IM77_GUITC</name>
<evidence type="ECO:0000259" key="3">
    <source>
        <dbReference type="PROSITE" id="PS50118"/>
    </source>
</evidence>
<dbReference type="RefSeq" id="XP_005824326.1">
    <property type="nucleotide sequence ID" value="XM_005824269.1"/>
</dbReference>
<dbReference type="Gene3D" id="1.10.30.10">
    <property type="entry name" value="High mobility group box domain"/>
    <property type="match status" value="1"/>
</dbReference>
<feature type="DNA-binding region" description="HMG box" evidence="2">
    <location>
        <begin position="109"/>
        <end position="165"/>
    </location>
</feature>
<dbReference type="InterPro" id="IPR050342">
    <property type="entry name" value="HMGB"/>
</dbReference>
<reference evidence="4 6" key="1">
    <citation type="journal article" date="2012" name="Nature">
        <title>Algal genomes reveal evolutionary mosaicism and the fate of nucleomorphs.</title>
        <authorList>
            <consortium name="DOE Joint Genome Institute"/>
            <person name="Curtis B.A."/>
            <person name="Tanifuji G."/>
            <person name="Burki F."/>
            <person name="Gruber A."/>
            <person name="Irimia M."/>
            <person name="Maruyama S."/>
            <person name="Arias M.C."/>
            <person name="Ball S.G."/>
            <person name="Gile G.H."/>
            <person name="Hirakawa Y."/>
            <person name="Hopkins J.F."/>
            <person name="Kuo A."/>
            <person name="Rensing S.A."/>
            <person name="Schmutz J."/>
            <person name="Symeonidi A."/>
            <person name="Elias M."/>
            <person name="Eveleigh R.J."/>
            <person name="Herman E.K."/>
            <person name="Klute M.J."/>
            <person name="Nakayama T."/>
            <person name="Obornik M."/>
            <person name="Reyes-Prieto A."/>
            <person name="Armbrust E.V."/>
            <person name="Aves S.J."/>
            <person name="Beiko R.G."/>
            <person name="Coutinho P."/>
            <person name="Dacks J.B."/>
            <person name="Durnford D.G."/>
            <person name="Fast N.M."/>
            <person name="Green B.R."/>
            <person name="Grisdale C.J."/>
            <person name="Hempel F."/>
            <person name="Henrissat B."/>
            <person name="Hoppner M.P."/>
            <person name="Ishida K."/>
            <person name="Kim E."/>
            <person name="Koreny L."/>
            <person name="Kroth P.G."/>
            <person name="Liu Y."/>
            <person name="Malik S.B."/>
            <person name="Maier U.G."/>
            <person name="McRose D."/>
            <person name="Mock T."/>
            <person name="Neilson J.A."/>
            <person name="Onodera N.T."/>
            <person name="Poole A.M."/>
            <person name="Pritham E.J."/>
            <person name="Richards T.A."/>
            <person name="Rocap G."/>
            <person name="Roy S.W."/>
            <person name="Sarai C."/>
            <person name="Schaack S."/>
            <person name="Shirato S."/>
            <person name="Slamovits C.H."/>
            <person name="Spencer D.F."/>
            <person name="Suzuki S."/>
            <person name="Worden A.Z."/>
            <person name="Zauner S."/>
            <person name="Barry K."/>
            <person name="Bell C."/>
            <person name="Bharti A.K."/>
            <person name="Crow J.A."/>
            <person name="Grimwood J."/>
            <person name="Kramer R."/>
            <person name="Lindquist E."/>
            <person name="Lucas S."/>
            <person name="Salamov A."/>
            <person name="McFadden G.I."/>
            <person name="Lane C.E."/>
            <person name="Keeling P.J."/>
            <person name="Gray M.W."/>
            <person name="Grigoriev I.V."/>
            <person name="Archibald J.M."/>
        </authorList>
    </citation>
    <scope>NUCLEOTIDE SEQUENCE</scope>
    <source>
        <strain evidence="4 6">CCMP2712</strain>
    </source>
</reference>
<evidence type="ECO:0000313" key="4">
    <source>
        <dbReference type="EMBL" id="EKX37346.1"/>
    </source>
</evidence>
<dbReference type="KEGG" id="gtt:GUITHDRAFT_154980"/>
<dbReference type="GeneID" id="17294142"/>
<keyword evidence="1 2" id="KW-0238">DNA-binding</keyword>
<dbReference type="CDD" id="cd00084">
    <property type="entry name" value="HMG-box_SF"/>
    <property type="match status" value="1"/>
</dbReference>
<accession>L1IM77</accession>
<dbReference type="PaxDb" id="55529-EKX37346"/>
<dbReference type="EnsemblProtists" id="EKX37346">
    <property type="protein sequence ID" value="EKX37346"/>
    <property type="gene ID" value="GUITHDRAFT_154980"/>
</dbReference>
<protein>
    <recommendedName>
        <fullName evidence="3">HMG box domain-containing protein</fullName>
    </recommendedName>
</protein>
<dbReference type="AlphaFoldDB" id="L1IM77"/>